<dbReference type="RefSeq" id="WP_380601684.1">
    <property type="nucleotide sequence ID" value="NZ_JBHSDU010000014.1"/>
</dbReference>
<keyword evidence="2" id="KW-0732">Signal</keyword>
<feature type="domain" description="Capsule synthesis protein CapA" evidence="3">
    <location>
        <begin position="55"/>
        <end position="385"/>
    </location>
</feature>
<gene>
    <name evidence="4" type="ORF">ACFPN2_24975</name>
</gene>
<feature type="signal peptide" evidence="2">
    <location>
        <begin position="1"/>
        <end position="23"/>
    </location>
</feature>
<organism evidence="4 5">
    <name type="scientific">Steroidobacter flavus</name>
    <dbReference type="NCBI Taxonomy" id="1842136"/>
    <lineage>
        <taxon>Bacteria</taxon>
        <taxon>Pseudomonadati</taxon>
        <taxon>Pseudomonadota</taxon>
        <taxon>Gammaproteobacteria</taxon>
        <taxon>Steroidobacterales</taxon>
        <taxon>Steroidobacteraceae</taxon>
        <taxon>Steroidobacter</taxon>
    </lineage>
</organism>
<keyword evidence="5" id="KW-1185">Reference proteome</keyword>
<proteinExistence type="inferred from homology"/>
<dbReference type="SMART" id="SM00854">
    <property type="entry name" value="PGA_cap"/>
    <property type="match status" value="1"/>
</dbReference>
<dbReference type="EMBL" id="JBHSDU010000014">
    <property type="protein sequence ID" value="MFC4312360.1"/>
    <property type="molecule type" value="Genomic_DNA"/>
</dbReference>
<dbReference type="PANTHER" id="PTHR33393:SF13">
    <property type="entry name" value="PGA BIOSYNTHESIS PROTEIN CAPA"/>
    <property type="match status" value="1"/>
</dbReference>
<dbReference type="Proteomes" id="UP001595904">
    <property type="component" value="Unassembled WGS sequence"/>
</dbReference>
<protein>
    <submittedName>
        <fullName evidence="4">CapA family protein</fullName>
    </submittedName>
</protein>
<evidence type="ECO:0000256" key="2">
    <source>
        <dbReference type="SAM" id="SignalP"/>
    </source>
</evidence>
<comment type="caution">
    <text evidence="4">The sequence shown here is derived from an EMBL/GenBank/DDBJ whole genome shotgun (WGS) entry which is preliminary data.</text>
</comment>
<evidence type="ECO:0000259" key="3">
    <source>
        <dbReference type="SMART" id="SM00854"/>
    </source>
</evidence>
<dbReference type="InterPro" id="IPR029052">
    <property type="entry name" value="Metallo-depent_PP-like"/>
</dbReference>
<dbReference type="InterPro" id="IPR052169">
    <property type="entry name" value="CW_Biosynth-Accessory"/>
</dbReference>
<dbReference type="PANTHER" id="PTHR33393">
    <property type="entry name" value="POLYGLUTAMINE SYNTHESIS ACCESSORY PROTEIN RV0574C-RELATED"/>
    <property type="match status" value="1"/>
</dbReference>
<evidence type="ECO:0000313" key="5">
    <source>
        <dbReference type="Proteomes" id="UP001595904"/>
    </source>
</evidence>
<feature type="chain" id="PRO_5046516909" evidence="2">
    <location>
        <begin position="24"/>
        <end position="472"/>
    </location>
</feature>
<accession>A0ABV8SZY8</accession>
<evidence type="ECO:0000313" key="4">
    <source>
        <dbReference type="EMBL" id="MFC4312360.1"/>
    </source>
</evidence>
<reference evidence="5" key="1">
    <citation type="journal article" date="2019" name="Int. J. Syst. Evol. Microbiol.">
        <title>The Global Catalogue of Microorganisms (GCM) 10K type strain sequencing project: providing services to taxonomists for standard genome sequencing and annotation.</title>
        <authorList>
            <consortium name="The Broad Institute Genomics Platform"/>
            <consortium name="The Broad Institute Genome Sequencing Center for Infectious Disease"/>
            <person name="Wu L."/>
            <person name="Ma J."/>
        </authorList>
    </citation>
    <scope>NUCLEOTIDE SEQUENCE [LARGE SCALE GENOMIC DNA]</scope>
    <source>
        <strain evidence="5">CGMCC 1.10759</strain>
    </source>
</reference>
<name>A0ABV8SZY8_9GAMM</name>
<comment type="similarity">
    <text evidence="1">Belongs to the CapA family.</text>
</comment>
<sequence>MHRRKSVISAVVLGSILALPAAAQWKPELKHAPAIASNRSETSAAPAASVKDGFTFAAGGDLLGLYNPRLAMNDPALLKALELFQKSDAGFANLEANLFDTWDFKGAPAAENGGFEQGGIGSGPLLPKSVAADLKRFGITMLSTANNHSLDWGVEGLAETLRNLNEAGLVHAGAGLSLQQARAPGYLTTSRGRVALIGAATTFMPMSPAGAGGGDGRQFKAPRPGIAAIRSRPIALVTAPELEVMKGIAKRQGKLVDPGDTEVTLTPNEAIFIQQTFRLSDRTGLTYELNQEDRDGVLRAVRMGKQGADLAVFSIHAHETESGGQELDAAPDTLAPADFMQGLFHDAIDTGADIVVTHGPHVLRGVEIYNGKPIFYGMGSLFFELGTDWRREWFESVIAISEFRGGRVAEVRLYPITLGLPEEKRSRLDQGTPRLATGEAARRILESLQRSSQRYNTKISIENGIGVIRVGS</sequence>
<dbReference type="Pfam" id="PF09587">
    <property type="entry name" value="PGA_cap"/>
    <property type="match status" value="1"/>
</dbReference>
<dbReference type="SUPFAM" id="SSF56300">
    <property type="entry name" value="Metallo-dependent phosphatases"/>
    <property type="match status" value="1"/>
</dbReference>
<evidence type="ECO:0000256" key="1">
    <source>
        <dbReference type="ARBA" id="ARBA00005662"/>
    </source>
</evidence>
<dbReference type="CDD" id="cd07381">
    <property type="entry name" value="MPP_CapA"/>
    <property type="match status" value="1"/>
</dbReference>
<dbReference type="InterPro" id="IPR019079">
    <property type="entry name" value="Capsule_synth_CapA"/>
</dbReference>